<evidence type="ECO:0000313" key="2">
    <source>
        <dbReference type="Proteomes" id="UP000228859"/>
    </source>
</evidence>
<dbReference type="Proteomes" id="UP000228859">
    <property type="component" value="Unassembled WGS sequence"/>
</dbReference>
<gene>
    <name evidence="1" type="ORF">CFH83_09090</name>
</gene>
<name>A0A2D3WGF3_9BACT</name>
<comment type="caution">
    <text evidence="1">The sequence shown here is derived from an EMBL/GenBank/DDBJ whole genome shotgun (WGS) entry which is preliminary data.</text>
</comment>
<protein>
    <recommendedName>
        <fullName evidence="3">Cthe-2314-like HEPN domain-containing protein</fullName>
    </recommendedName>
</protein>
<accession>A0A2D3WGF3</accession>
<dbReference type="AlphaFoldDB" id="A0A2D3WGF3"/>
<organism evidence="1 2">
    <name type="scientific">Sulfuricurvum kujiense</name>
    <dbReference type="NCBI Taxonomy" id="148813"/>
    <lineage>
        <taxon>Bacteria</taxon>
        <taxon>Pseudomonadati</taxon>
        <taxon>Campylobacterota</taxon>
        <taxon>Epsilonproteobacteria</taxon>
        <taxon>Campylobacterales</taxon>
        <taxon>Sulfurimonadaceae</taxon>
        <taxon>Sulfuricurvum</taxon>
    </lineage>
</organism>
<evidence type="ECO:0000313" key="1">
    <source>
        <dbReference type="EMBL" id="DAB37817.1"/>
    </source>
</evidence>
<evidence type="ECO:0008006" key="3">
    <source>
        <dbReference type="Google" id="ProtNLM"/>
    </source>
</evidence>
<dbReference type="RefSeq" id="WP_294895717.1">
    <property type="nucleotide sequence ID" value="NZ_DLUI01000131.1"/>
</dbReference>
<dbReference type="EMBL" id="DLUI01000131">
    <property type="protein sequence ID" value="DAB37817.1"/>
    <property type="molecule type" value="Genomic_DNA"/>
</dbReference>
<proteinExistence type="predicted"/>
<reference evidence="1 2" key="1">
    <citation type="journal article" date="2017" name="Front. Microbiol.">
        <title>Comparative Genomic Analysis of the Class Epsilonproteobacteria and Proposed Reclassification to Epsilonbacteraeota (phyl. nov.).</title>
        <authorList>
            <person name="Waite D.W."/>
            <person name="Vanwonterghem I."/>
            <person name="Rinke C."/>
            <person name="Parks D.H."/>
            <person name="Zhang Y."/>
            <person name="Takai K."/>
            <person name="Sievert S.M."/>
            <person name="Simon J."/>
            <person name="Campbell B.J."/>
            <person name="Hanson T.E."/>
            <person name="Woyke T."/>
            <person name="Klotz M.G."/>
            <person name="Hugenholtz P."/>
        </authorList>
    </citation>
    <scope>NUCLEOTIDE SEQUENCE [LARGE SCALE GENOMIC DNA]</scope>
    <source>
        <strain evidence="1">UBA12443</strain>
    </source>
</reference>
<sequence>MREDEKFTLAITESGNLVVPLAYLKNMFGQELQYLIDTHKFYAIGIMSSEETYNSSIHAVTFGFQYAQNKSFTEKVEKAQWYTSKKFLEESIGLLHHYMERLYSTIYAIKNRISHQDEQHFISVLEQAKIKFGKKDFPTKIKEFKIHHSNTIDFEDHVTSLNKARNCFVHRLGVVSNLDTNNNNNLTVKWRAFRIDEKKFIDIERNYEIGTTIILDYQECMDTTYTLISYFEVLFNTCITNIGLNKDDPFYEFLS</sequence>